<dbReference type="Proteomes" id="UP001217325">
    <property type="component" value="Unassembled WGS sequence"/>
</dbReference>
<name>A0AAW6LKB7_RHOSG</name>
<dbReference type="EMBL" id="JARDXE010000014">
    <property type="protein sequence ID" value="MDE8647643.1"/>
    <property type="molecule type" value="Genomic_DNA"/>
</dbReference>
<organism evidence="2 3">
    <name type="scientific">Rhodococcus qingshengii</name>
    <dbReference type="NCBI Taxonomy" id="334542"/>
    <lineage>
        <taxon>Bacteria</taxon>
        <taxon>Bacillati</taxon>
        <taxon>Actinomycetota</taxon>
        <taxon>Actinomycetes</taxon>
        <taxon>Mycobacteriales</taxon>
        <taxon>Nocardiaceae</taxon>
        <taxon>Rhodococcus</taxon>
        <taxon>Rhodococcus erythropolis group</taxon>
    </lineage>
</organism>
<comment type="caution">
    <text evidence="2">The sequence shown here is derived from an EMBL/GenBank/DDBJ whole genome shotgun (WGS) entry which is preliminary data.</text>
</comment>
<feature type="region of interest" description="Disordered" evidence="1">
    <location>
        <begin position="53"/>
        <end position="77"/>
    </location>
</feature>
<reference evidence="2" key="1">
    <citation type="submission" date="2023-02" db="EMBL/GenBank/DDBJ databases">
        <title>A novel hydrolase synthesized by Rhodococcus erythropolis HQ is responsible for the detoxification of Zearalenone.</title>
        <authorList>
            <person name="Hu J."/>
            <person name="Xu J."/>
        </authorList>
    </citation>
    <scope>NUCLEOTIDE SEQUENCE</scope>
    <source>
        <strain evidence="2">HQ</strain>
    </source>
</reference>
<dbReference type="RefSeq" id="WP_275232205.1">
    <property type="nucleotide sequence ID" value="NZ_JARDXE010000014.1"/>
</dbReference>
<sequence>MADDVEPPVCLDRDTSECRGTVEYRTALSATGKPFPRCDKHWEERLVRDEEIRARYPEQAPPDFDPTYAGERWDEDD</sequence>
<gene>
    <name evidence="2" type="ORF">PXH69_21950</name>
</gene>
<evidence type="ECO:0000313" key="3">
    <source>
        <dbReference type="Proteomes" id="UP001217325"/>
    </source>
</evidence>
<proteinExistence type="predicted"/>
<dbReference type="AlphaFoldDB" id="A0AAW6LKB7"/>
<accession>A0AAW6LKB7</accession>
<evidence type="ECO:0000313" key="2">
    <source>
        <dbReference type="EMBL" id="MDE8647643.1"/>
    </source>
</evidence>
<evidence type="ECO:0000256" key="1">
    <source>
        <dbReference type="SAM" id="MobiDB-lite"/>
    </source>
</evidence>
<protein>
    <submittedName>
        <fullName evidence="2">Uncharacterized protein</fullName>
    </submittedName>
</protein>